<feature type="transmembrane region" description="Helical" evidence="1">
    <location>
        <begin position="28"/>
        <end position="45"/>
    </location>
</feature>
<reference evidence="2 3" key="1">
    <citation type="submission" date="2021-06" db="EMBL/GenBank/DDBJ databases">
        <title>Faecalicatena sp. nov. isolated from porcine feces.</title>
        <authorList>
            <person name="Oh B.S."/>
            <person name="Lee J.H."/>
        </authorList>
    </citation>
    <scope>NUCLEOTIDE SEQUENCE [LARGE SCALE GENOMIC DNA]</scope>
    <source>
        <strain evidence="2 3">AGMB00832</strain>
    </source>
</reference>
<keyword evidence="1" id="KW-0472">Membrane</keyword>
<comment type="caution">
    <text evidence="2">The sequence shown here is derived from an EMBL/GenBank/DDBJ whole genome shotgun (WGS) entry which is preliminary data.</text>
</comment>
<proteinExistence type="predicted"/>
<keyword evidence="3" id="KW-1185">Reference proteome</keyword>
<organism evidence="2 3">
    <name type="scientific">Faecalicatena faecalis</name>
    <dbReference type="NCBI Taxonomy" id="2726362"/>
    <lineage>
        <taxon>Bacteria</taxon>
        <taxon>Bacillati</taxon>
        <taxon>Bacillota</taxon>
        <taxon>Clostridia</taxon>
        <taxon>Lachnospirales</taxon>
        <taxon>Lachnospiraceae</taxon>
        <taxon>Faecalicatena</taxon>
    </lineage>
</organism>
<evidence type="ECO:0000313" key="3">
    <source>
        <dbReference type="Proteomes" id="UP000723714"/>
    </source>
</evidence>
<keyword evidence="1" id="KW-0812">Transmembrane</keyword>
<dbReference type="EMBL" id="JABACJ020000025">
    <property type="protein sequence ID" value="MBU3877979.1"/>
    <property type="molecule type" value="Genomic_DNA"/>
</dbReference>
<name>A0ABS6D925_9FIRM</name>
<evidence type="ECO:0000313" key="2">
    <source>
        <dbReference type="EMBL" id="MBU3877979.1"/>
    </source>
</evidence>
<sequence>MKKRIGIYLAVVLATTYLFLMYDEPALTAVLVLECLYPVFSFFYLRWMNKRIAAELYKVPSMGEKHGKIRIRVRVKNSSRVWSARYRVEIRAGSSLFNGRAKGMQVCKRLSGMVESHGIKSQEYILDIPFCGRTSIRLEKLWVYDFLGIFSSRIRLREEAVIGILPAFELMPLEITRRTREFLADADEHSMEKGGDDPAETYRIREYRPMDSVHDIHWKLTAKEGELMVKERGFPLGCVVLIWLDFPEEGMSAEGFDRMLEKAASLCMTLAEEKCIHMAAWFEEKNERVVKYKISNAEDAYELVWRLLDMEPYKNHEMEQIAYEDAFLGDHFSSTIEIDGQGQIKVNGEIQELLQV</sequence>
<keyword evidence="1" id="KW-1133">Transmembrane helix</keyword>
<feature type="transmembrane region" description="Helical" evidence="1">
    <location>
        <begin position="5"/>
        <end position="22"/>
    </location>
</feature>
<dbReference type="PANTHER" id="PTHR34351:SF2">
    <property type="entry name" value="DUF58 DOMAIN-CONTAINING PROTEIN"/>
    <property type="match status" value="1"/>
</dbReference>
<protein>
    <submittedName>
        <fullName evidence="2">DUF58 domain-containing protein</fullName>
    </submittedName>
</protein>
<dbReference type="PANTHER" id="PTHR34351">
    <property type="entry name" value="SLR1927 PROTEIN-RELATED"/>
    <property type="match status" value="1"/>
</dbReference>
<evidence type="ECO:0000256" key="1">
    <source>
        <dbReference type="SAM" id="Phobius"/>
    </source>
</evidence>
<dbReference type="RefSeq" id="WP_216244534.1">
    <property type="nucleotide sequence ID" value="NZ_JABACJ020000025.1"/>
</dbReference>
<accession>A0ABS6D925</accession>
<dbReference type="Proteomes" id="UP000723714">
    <property type="component" value="Unassembled WGS sequence"/>
</dbReference>
<gene>
    <name evidence="2" type="ORF">HGO97_019435</name>
</gene>